<evidence type="ECO:0000313" key="2">
    <source>
        <dbReference type="Proteomes" id="UP001472677"/>
    </source>
</evidence>
<comment type="caution">
    <text evidence="1">The sequence shown here is derived from an EMBL/GenBank/DDBJ whole genome shotgun (WGS) entry which is preliminary data.</text>
</comment>
<sequence>MPHINLALASFLGSNGIYSLSSIVADGMVPDLVIAYGWIIEVGSSSKCRAWLHDHVGGELQPLTVSTLEVI</sequence>
<protein>
    <submittedName>
        <fullName evidence="1">Uncharacterized protein</fullName>
    </submittedName>
</protein>
<name>A0ABR2EAP1_9ROSI</name>
<reference evidence="1 2" key="1">
    <citation type="journal article" date="2024" name="G3 (Bethesda)">
        <title>Genome assembly of Hibiscus sabdariffa L. provides insights into metabolisms of medicinal natural products.</title>
        <authorList>
            <person name="Kim T."/>
        </authorList>
    </citation>
    <scope>NUCLEOTIDE SEQUENCE [LARGE SCALE GENOMIC DNA]</scope>
    <source>
        <strain evidence="1">TK-2024</strain>
        <tissue evidence="1">Old leaves</tissue>
    </source>
</reference>
<keyword evidence="2" id="KW-1185">Reference proteome</keyword>
<dbReference type="EMBL" id="JBBPBM010000019">
    <property type="protein sequence ID" value="KAK8553845.1"/>
    <property type="molecule type" value="Genomic_DNA"/>
</dbReference>
<gene>
    <name evidence="1" type="ORF">V6N12_030827</name>
</gene>
<organism evidence="1 2">
    <name type="scientific">Hibiscus sabdariffa</name>
    <name type="common">roselle</name>
    <dbReference type="NCBI Taxonomy" id="183260"/>
    <lineage>
        <taxon>Eukaryota</taxon>
        <taxon>Viridiplantae</taxon>
        <taxon>Streptophyta</taxon>
        <taxon>Embryophyta</taxon>
        <taxon>Tracheophyta</taxon>
        <taxon>Spermatophyta</taxon>
        <taxon>Magnoliopsida</taxon>
        <taxon>eudicotyledons</taxon>
        <taxon>Gunneridae</taxon>
        <taxon>Pentapetalae</taxon>
        <taxon>rosids</taxon>
        <taxon>malvids</taxon>
        <taxon>Malvales</taxon>
        <taxon>Malvaceae</taxon>
        <taxon>Malvoideae</taxon>
        <taxon>Hibiscus</taxon>
    </lineage>
</organism>
<evidence type="ECO:0000313" key="1">
    <source>
        <dbReference type="EMBL" id="KAK8553845.1"/>
    </source>
</evidence>
<dbReference type="Proteomes" id="UP001472677">
    <property type="component" value="Unassembled WGS sequence"/>
</dbReference>
<accession>A0ABR2EAP1</accession>
<proteinExistence type="predicted"/>